<dbReference type="Gene3D" id="3.30.420.40">
    <property type="match status" value="2"/>
</dbReference>
<dbReference type="InterPro" id="IPR018483">
    <property type="entry name" value="Carb_kinase_FGGY_CS"/>
</dbReference>
<keyword evidence="9" id="KW-1185">Reference proteome</keyword>
<dbReference type="InterPro" id="IPR050406">
    <property type="entry name" value="FGGY_Carb_Kinase"/>
</dbReference>
<dbReference type="Proteomes" id="UP001595699">
    <property type="component" value="Unassembled WGS sequence"/>
</dbReference>
<keyword evidence="3 5" id="KW-0808">Transferase</keyword>
<dbReference type="PANTHER" id="PTHR43095:SF5">
    <property type="entry name" value="XYLULOSE KINASE"/>
    <property type="match status" value="1"/>
</dbReference>
<dbReference type="InterPro" id="IPR018485">
    <property type="entry name" value="FGGY_C"/>
</dbReference>
<dbReference type="Pfam" id="PF02782">
    <property type="entry name" value="FGGY_C"/>
    <property type="match status" value="1"/>
</dbReference>
<dbReference type="PIRSF" id="PIRSF000538">
    <property type="entry name" value="GlpK"/>
    <property type="match status" value="1"/>
</dbReference>
<comment type="similarity">
    <text evidence="1 5">Belongs to the FGGY kinase family.</text>
</comment>
<keyword evidence="2" id="KW-0859">Xylose metabolism</keyword>
<dbReference type="GO" id="GO:0016301">
    <property type="term" value="F:kinase activity"/>
    <property type="evidence" value="ECO:0007669"/>
    <property type="project" value="UniProtKB-KW"/>
</dbReference>
<evidence type="ECO:0000259" key="6">
    <source>
        <dbReference type="Pfam" id="PF00370"/>
    </source>
</evidence>
<dbReference type="PANTHER" id="PTHR43095">
    <property type="entry name" value="SUGAR KINASE"/>
    <property type="match status" value="1"/>
</dbReference>
<dbReference type="InterPro" id="IPR000577">
    <property type="entry name" value="Carb_kinase_FGGY"/>
</dbReference>
<dbReference type="PROSITE" id="PS00445">
    <property type="entry name" value="FGGY_KINASES_2"/>
    <property type="match status" value="1"/>
</dbReference>
<name>A0ABV7YMZ4_9ACTN</name>
<evidence type="ECO:0000313" key="8">
    <source>
        <dbReference type="EMBL" id="MFC3766427.1"/>
    </source>
</evidence>
<accession>A0ABV7YMZ4</accession>
<keyword evidence="2" id="KW-0119">Carbohydrate metabolism</keyword>
<evidence type="ECO:0000256" key="1">
    <source>
        <dbReference type="ARBA" id="ARBA00009156"/>
    </source>
</evidence>
<evidence type="ECO:0000256" key="4">
    <source>
        <dbReference type="ARBA" id="ARBA00022777"/>
    </source>
</evidence>
<comment type="caution">
    <text evidence="8">The sequence shown here is derived from an EMBL/GenBank/DDBJ whole genome shotgun (WGS) entry which is preliminary data.</text>
</comment>
<dbReference type="RefSeq" id="WP_205121965.1">
    <property type="nucleotide sequence ID" value="NZ_JAFBCM010000001.1"/>
</dbReference>
<feature type="domain" description="Carbohydrate kinase FGGY C-terminal" evidence="7">
    <location>
        <begin position="271"/>
        <end position="435"/>
    </location>
</feature>
<dbReference type="InterPro" id="IPR043129">
    <property type="entry name" value="ATPase_NBD"/>
</dbReference>
<gene>
    <name evidence="8" type="ORF">ACFOUW_36760</name>
</gene>
<dbReference type="EMBL" id="JBHRZH010000055">
    <property type="protein sequence ID" value="MFC3766427.1"/>
    <property type="molecule type" value="Genomic_DNA"/>
</dbReference>
<proteinExistence type="inferred from homology"/>
<evidence type="ECO:0000256" key="2">
    <source>
        <dbReference type="ARBA" id="ARBA00022629"/>
    </source>
</evidence>
<keyword evidence="4 5" id="KW-0418">Kinase</keyword>
<dbReference type="CDD" id="cd07808">
    <property type="entry name" value="ASKHA_NBD_FGGY_EcXK-like"/>
    <property type="match status" value="1"/>
</dbReference>
<evidence type="ECO:0000256" key="5">
    <source>
        <dbReference type="RuleBase" id="RU003733"/>
    </source>
</evidence>
<dbReference type="Pfam" id="PF00370">
    <property type="entry name" value="FGGY_N"/>
    <property type="match status" value="1"/>
</dbReference>
<protein>
    <submittedName>
        <fullName evidence="8">FGGY-family carbohydrate kinase</fullName>
    </submittedName>
</protein>
<sequence>MGEPVTVGVDVGTTGVKAVVVSAAGRVLGEAGQEYATAFPAPNAAEQSPQDWWAASAAVIRAALAQAGAVDVAAVGVSSQAPTVVVLDKQGDPVRPALTWMDRRGVSECERLDGTEVLRRTGNRLDAYFAAPKLAWLLRAEPEVRHRGQGVLMANGYVVRQLTGEATIDTGHVGLTLLGSASGWDENLVAEWGIPRSWLPEPVDPADVVGHVTTKAARATGLRAGTPVVAGLVDGAAASIEAGLAEHGDVCEMTGQSTVVNAAVETARLGDGPGTLSTLPYPLDGLVIVYGSMVATGGILRWFRDELGGGDFAELDTLAGTAPVGSGGVVLLPYFLGERSPIWDADARGALVGLSMGTRRADLVRAILEGTAYGLAHNLAELSKLGINPEVLRSIGGGSRGRTWTQIKADVTGLPVEVPAHSAGAPVGVAMVAASGVGLVPSLRDAVLARRSGPLAFRASPDSGRHATYERLLEVYRELYPALTRVHALLAGLRSSV</sequence>
<evidence type="ECO:0000259" key="7">
    <source>
        <dbReference type="Pfam" id="PF02782"/>
    </source>
</evidence>
<dbReference type="SUPFAM" id="SSF53067">
    <property type="entry name" value="Actin-like ATPase domain"/>
    <property type="match status" value="2"/>
</dbReference>
<dbReference type="InterPro" id="IPR018484">
    <property type="entry name" value="FGGY_N"/>
</dbReference>
<reference evidence="9" key="1">
    <citation type="journal article" date="2019" name="Int. J. Syst. Evol. Microbiol.">
        <title>The Global Catalogue of Microorganisms (GCM) 10K type strain sequencing project: providing services to taxonomists for standard genome sequencing and annotation.</title>
        <authorList>
            <consortium name="The Broad Institute Genomics Platform"/>
            <consortium name="The Broad Institute Genome Sequencing Center for Infectious Disease"/>
            <person name="Wu L."/>
            <person name="Ma J."/>
        </authorList>
    </citation>
    <scope>NUCLEOTIDE SEQUENCE [LARGE SCALE GENOMIC DNA]</scope>
    <source>
        <strain evidence="9">CGMCC 4.7241</strain>
    </source>
</reference>
<evidence type="ECO:0000256" key="3">
    <source>
        <dbReference type="ARBA" id="ARBA00022679"/>
    </source>
</evidence>
<feature type="domain" description="Carbohydrate kinase FGGY N-terminal" evidence="6">
    <location>
        <begin position="6"/>
        <end position="239"/>
    </location>
</feature>
<organism evidence="8 9">
    <name type="scientific">Tenggerimyces flavus</name>
    <dbReference type="NCBI Taxonomy" id="1708749"/>
    <lineage>
        <taxon>Bacteria</taxon>
        <taxon>Bacillati</taxon>
        <taxon>Actinomycetota</taxon>
        <taxon>Actinomycetes</taxon>
        <taxon>Propionibacteriales</taxon>
        <taxon>Nocardioidaceae</taxon>
        <taxon>Tenggerimyces</taxon>
    </lineage>
</organism>
<evidence type="ECO:0000313" key="9">
    <source>
        <dbReference type="Proteomes" id="UP001595699"/>
    </source>
</evidence>